<evidence type="ECO:0008006" key="11">
    <source>
        <dbReference type="Google" id="ProtNLM"/>
    </source>
</evidence>
<dbReference type="AlphaFoldDB" id="A0A7W6A4R7"/>
<keyword evidence="4 7" id="KW-0812">Transmembrane</keyword>
<evidence type="ECO:0000256" key="1">
    <source>
        <dbReference type="ARBA" id="ARBA00004571"/>
    </source>
</evidence>
<proteinExistence type="inferred from homology"/>
<evidence type="ECO:0000313" key="10">
    <source>
        <dbReference type="Proteomes" id="UP000532936"/>
    </source>
</evidence>
<dbReference type="Gene3D" id="2.170.130.10">
    <property type="entry name" value="TonB-dependent receptor, plug domain"/>
    <property type="match status" value="1"/>
</dbReference>
<name>A0A7W6A4R7_9CAUL</name>
<dbReference type="InterPro" id="IPR036942">
    <property type="entry name" value="Beta-barrel_TonB_sf"/>
</dbReference>
<sequence length="833" mass="91870">MRIALVSSAGAAALLLAGAAQAQAPDQTQSRTDQSDAAIPTVVVTDESRASTAYNYGAPINSGETTFGADSVRDRAPGSGDGNQLLKLAPTVQFSMSEGMADNESLQDIRPAQISISGASGLDNLYILDGVGVTSQLDTFSGDPDHYDEVGAASAQAIWVDSSLIGEITLLDSNVSAEYGGFLGGVLDVKTRAPSSAFGFTAYYGATETDMASYRIPDNARERLAGAYPDKPQYEKSRYGFTIDLPVAERFNLLAGYSYSDSTVTYYRNATYGGSAFGQISKSEQYLLKGEYDLADHLKLDGQITWSPYESMNANANGIDNQMYQHGGGLASSLKLEGSRGEADWSIQISYLDSDNDRDAPTPNYSIPSSASGWCSSTNCTRGSFGDLEQRQQNYGLKTSWSQPLAGGDLRLGFDFTQTDAARNRPEDNRAYSRGATGSDIKCLYPEEAAALTCVPGSYALTTYFVYPSYFNEVQLQRYDLWGEYSFDWNGFDVRAGLRYGFESFLENHNFAPRLSVARLLPWAGTTLTVGLNRYYSNSFLGYALRENSVANYTYKREAVRGVYGNWVLSAYSSPIKYSNLDLKTPYSDEFTVAAQGRMLGGRYRIKGILREAEDQITRVEVSERYTTPIGTTATRRTSTPTNDGHSSYRGLSLEWTRDFGRHTISANTNISKTKTSAIDYFTQSDDTLYGDEIVYYNGELRSLIEVVSENQREDFASPLVINADWAATWLGDRVRTNVNARYRDEFQRVEDLGTTTTVDGARYDTWGVVTYDPSVDVNLSIQAEIARTQYGTTTLDLRVNNLFDTIRNNNSTSTSQPYQLGRNLWVSLKYQY</sequence>
<dbReference type="Proteomes" id="UP000532936">
    <property type="component" value="Unassembled WGS sequence"/>
</dbReference>
<dbReference type="InterPro" id="IPR037066">
    <property type="entry name" value="Plug_dom_sf"/>
</dbReference>
<keyword evidence="3 7" id="KW-1134">Transmembrane beta strand</keyword>
<keyword evidence="8" id="KW-0732">Signal</keyword>
<organism evidence="9 10">
    <name type="scientific">Brevundimonas mediterranea</name>
    <dbReference type="NCBI Taxonomy" id="74329"/>
    <lineage>
        <taxon>Bacteria</taxon>
        <taxon>Pseudomonadati</taxon>
        <taxon>Pseudomonadota</taxon>
        <taxon>Alphaproteobacteria</taxon>
        <taxon>Caulobacterales</taxon>
        <taxon>Caulobacteraceae</taxon>
        <taxon>Brevundimonas</taxon>
    </lineage>
</organism>
<keyword evidence="2 7" id="KW-0813">Transport</keyword>
<protein>
    <recommendedName>
        <fullName evidence="11">TonB-dependent receptor</fullName>
    </recommendedName>
</protein>
<dbReference type="InterPro" id="IPR039426">
    <property type="entry name" value="TonB-dep_rcpt-like"/>
</dbReference>
<evidence type="ECO:0000256" key="7">
    <source>
        <dbReference type="PROSITE-ProRule" id="PRU01360"/>
    </source>
</evidence>
<keyword evidence="5 7" id="KW-0472">Membrane</keyword>
<dbReference type="RefSeq" id="WP_183195849.1">
    <property type="nucleotide sequence ID" value="NZ_JACIDA010000001.1"/>
</dbReference>
<accession>A0A7W6A4R7</accession>
<comment type="caution">
    <text evidence="9">The sequence shown here is derived from an EMBL/GenBank/DDBJ whole genome shotgun (WGS) entry which is preliminary data.</text>
</comment>
<dbReference type="PROSITE" id="PS52016">
    <property type="entry name" value="TONB_DEPENDENT_REC_3"/>
    <property type="match status" value="1"/>
</dbReference>
<evidence type="ECO:0000256" key="6">
    <source>
        <dbReference type="ARBA" id="ARBA00023237"/>
    </source>
</evidence>
<dbReference type="Gene3D" id="2.40.170.20">
    <property type="entry name" value="TonB-dependent receptor, beta-barrel domain"/>
    <property type="match status" value="1"/>
</dbReference>
<evidence type="ECO:0000256" key="5">
    <source>
        <dbReference type="ARBA" id="ARBA00023136"/>
    </source>
</evidence>
<dbReference type="EMBL" id="JACIDA010000001">
    <property type="protein sequence ID" value="MBB3871700.1"/>
    <property type="molecule type" value="Genomic_DNA"/>
</dbReference>
<comment type="similarity">
    <text evidence="7">Belongs to the TonB-dependent receptor family.</text>
</comment>
<evidence type="ECO:0000256" key="8">
    <source>
        <dbReference type="SAM" id="SignalP"/>
    </source>
</evidence>
<evidence type="ECO:0000256" key="4">
    <source>
        <dbReference type="ARBA" id="ARBA00022692"/>
    </source>
</evidence>
<evidence type="ECO:0000256" key="2">
    <source>
        <dbReference type="ARBA" id="ARBA00022448"/>
    </source>
</evidence>
<evidence type="ECO:0000313" key="9">
    <source>
        <dbReference type="EMBL" id="MBB3871700.1"/>
    </source>
</evidence>
<dbReference type="GO" id="GO:0009279">
    <property type="term" value="C:cell outer membrane"/>
    <property type="evidence" value="ECO:0007669"/>
    <property type="project" value="UniProtKB-SubCell"/>
</dbReference>
<keyword evidence="6 7" id="KW-0998">Cell outer membrane</keyword>
<evidence type="ECO:0000256" key="3">
    <source>
        <dbReference type="ARBA" id="ARBA00022452"/>
    </source>
</evidence>
<comment type="subcellular location">
    <subcellularLocation>
        <location evidence="1 7">Cell outer membrane</location>
        <topology evidence="1 7">Multi-pass membrane protein</topology>
    </subcellularLocation>
</comment>
<dbReference type="SUPFAM" id="SSF56935">
    <property type="entry name" value="Porins"/>
    <property type="match status" value="1"/>
</dbReference>
<feature type="signal peptide" evidence="8">
    <location>
        <begin position="1"/>
        <end position="22"/>
    </location>
</feature>
<reference evidence="9 10" key="1">
    <citation type="submission" date="2020-08" db="EMBL/GenBank/DDBJ databases">
        <title>Genomic Encyclopedia of Type Strains, Phase IV (KMG-IV): sequencing the most valuable type-strain genomes for metagenomic binning, comparative biology and taxonomic classification.</title>
        <authorList>
            <person name="Goeker M."/>
        </authorList>
    </citation>
    <scope>NUCLEOTIDE SEQUENCE [LARGE SCALE GENOMIC DNA]</scope>
    <source>
        <strain evidence="9 10">DSM 14878</strain>
    </source>
</reference>
<feature type="chain" id="PRO_5031279441" description="TonB-dependent receptor" evidence="8">
    <location>
        <begin position="23"/>
        <end position="833"/>
    </location>
</feature>
<gene>
    <name evidence="9" type="ORF">GGR11_001214</name>
</gene>